<proteinExistence type="inferred from homology"/>
<accession>A0A2G8K9I7</accession>
<reference evidence="2 3" key="1">
    <citation type="journal article" date="2017" name="PLoS Biol.">
        <title>The sea cucumber genome provides insights into morphological evolution and visceral regeneration.</title>
        <authorList>
            <person name="Zhang X."/>
            <person name="Sun L."/>
            <person name="Yuan J."/>
            <person name="Sun Y."/>
            <person name="Gao Y."/>
            <person name="Zhang L."/>
            <person name="Li S."/>
            <person name="Dai H."/>
            <person name="Hamel J.F."/>
            <person name="Liu C."/>
            <person name="Yu Y."/>
            <person name="Liu S."/>
            <person name="Lin W."/>
            <person name="Guo K."/>
            <person name="Jin S."/>
            <person name="Xu P."/>
            <person name="Storey K.B."/>
            <person name="Huan P."/>
            <person name="Zhang T."/>
            <person name="Zhou Y."/>
            <person name="Zhang J."/>
            <person name="Lin C."/>
            <person name="Li X."/>
            <person name="Xing L."/>
            <person name="Huo D."/>
            <person name="Sun M."/>
            <person name="Wang L."/>
            <person name="Mercier A."/>
            <person name="Li F."/>
            <person name="Yang H."/>
            <person name="Xiang J."/>
        </authorList>
    </citation>
    <scope>NUCLEOTIDE SEQUENCE [LARGE SCALE GENOMIC DNA]</scope>
    <source>
        <strain evidence="2">Shaxun</strain>
        <tissue evidence="2">Muscle</tissue>
    </source>
</reference>
<protein>
    <recommendedName>
        <fullName evidence="4">Cytosolic fatty-acid binding proteins domain-containing protein</fullName>
    </recommendedName>
</protein>
<evidence type="ECO:0000256" key="1">
    <source>
        <dbReference type="ARBA" id="ARBA00008390"/>
    </source>
</evidence>
<evidence type="ECO:0000313" key="2">
    <source>
        <dbReference type="EMBL" id="PIK44652.1"/>
    </source>
</evidence>
<name>A0A2G8K9I7_STIJA</name>
<dbReference type="GO" id="GO:0008289">
    <property type="term" value="F:lipid binding"/>
    <property type="evidence" value="ECO:0007669"/>
    <property type="project" value="InterPro"/>
</dbReference>
<sequence>MADSSEKPDLTGHWVLERNDENFDKYLQAVGLNWFVRKIIAKANVSIDITTEGDKIEIRTHTPKGDLVDSFVPGDEYEMKNPMTGKMEKKTGYWDGDVLVVEPVDNENLPSTTRSLKEGCLLMTNTVKGVSTTRYFKKK</sequence>
<comment type="similarity">
    <text evidence="1">Belongs to the calycin superfamily. Fatty-acid binding protein (FABP) family.</text>
</comment>
<dbReference type="InterPro" id="IPR031259">
    <property type="entry name" value="ILBP"/>
</dbReference>
<dbReference type="AlphaFoldDB" id="A0A2G8K9I7"/>
<evidence type="ECO:0000313" key="3">
    <source>
        <dbReference type="Proteomes" id="UP000230750"/>
    </source>
</evidence>
<comment type="caution">
    <text evidence="2">The sequence shown here is derived from an EMBL/GenBank/DDBJ whole genome shotgun (WGS) entry which is preliminary data.</text>
</comment>
<dbReference type="CDD" id="cd00742">
    <property type="entry name" value="FABP"/>
    <property type="match status" value="1"/>
</dbReference>
<dbReference type="EMBL" id="MRZV01000763">
    <property type="protein sequence ID" value="PIK44652.1"/>
    <property type="molecule type" value="Genomic_DNA"/>
</dbReference>
<dbReference type="SUPFAM" id="SSF50814">
    <property type="entry name" value="Lipocalins"/>
    <property type="match status" value="1"/>
</dbReference>
<organism evidence="2 3">
    <name type="scientific">Stichopus japonicus</name>
    <name type="common">Sea cucumber</name>
    <dbReference type="NCBI Taxonomy" id="307972"/>
    <lineage>
        <taxon>Eukaryota</taxon>
        <taxon>Metazoa</taxon>
        <taxon>Echinodermata</taxon>
        <taxon>Eleutherozoa</taxon>
        <taxon>Echinozoa</taxon>
        <taxon>Holothuroidea</taxon>
        <taxon>Aspidochirotacea</taxon>
        <taxon>Aspidochirotida</taxon>
        <taxon>Stichopodidae</taxon>
        <taxon>Apostichopus</taxon>
    </lineage>
</organism>
<dbReference type="PANTHER" id="PTHR11955">
    <property type="entry name" value="FATTY ACID BINDING PROTEIN"/>
    <property type="match status" value="1"/>
</dbReference>
<keyword evidence="3" id="KW-1185">Reference proteome</keyword>
<dbReference type="STRING" id="307972.A0A2G8K9I7"/>
<dbReference type="Gene3D" id="2.40.128.20">
    <property type="match status" value="1"/>
</dbReference>
<dbReference type="OrthoDB" id="195110at2759"/>
<evidence type="ECO:0008006" key="4">
    <source>
        <dbReference type="Google" id="ProtNLM"/>
    </source>
</evidence>
<dbReference type="Proteomes" id="UP000230750">
    <property type="component" value="Unassembled WGS sequence"/>
</dbReference>
<dbReference type="InterPro" id="IPR012674">
    <property type="entry name" value="Calycin"/>
</dbReference>
<gene>
    <name evidence="2" type="ORF">BSL78_18484</name>
</gene>